<comment type="caution">
    <text evidence="1">The sequence shown here is derived from an EMBL/GenBank/DDBJ whole genome shotgun (WGS) entry which is preliminary data.</text>
</comment>
<sequence>IETEETREKCELFKEYYFICFRSFDQDHYSPTYLQPVSLYVVVMKEGILSFHFRPTPHPSNVRRRIRQLKDYVTVTPDWINYALIDDITDSFAPLIRTVEFEVDSIDELVLILKESEQTDMLRRIGHCRKKVLGLLRLLGSKADVMKGLIKRCNELRWDVVISNEIITYETLLYLDHIITMVQNLNHYEKILSRSHSNYLAQISIEMTQANNQINDILSRLTALGTILVPMNLVTVLWGMNVSVPGQDKDSLGWFVSILMGLLIFAIVGVVVAHRTGI</sequence>
<feature type="non-terminal residue" evidence="1">
    <location>
        <position position="1"/>
    </location>
</feature>
<dbReference type="EMBL" id="CAJVPU010026274">
    <property type="protein sequence ID" value="CAG8699354.1"/>
    <property type="molecule type" value="Genomic_DNA"/>
</dbReference>
<dbReference type="Proteomes" id="UP000789702">
    <property type="component" value="Unassembled WGS sequence"/>
</dbReference>
<protein>
    <submittedName>
        <fullName evidence="1">13180_t:CDS:1</fullName>
    </submittedName>
</protein>
<name>A0ACA9PD14_9GLOM</name>
<accession>A0ACA9PD14</accession>
<keyword evidence="2" id="KW-1185">Reference proteome</keyword>
<organism evidence="1 2">
    <name type="scientific">Dentiscutata heterogama</name>
    <dbReference type="NCBI Taxonomy" id="1316150"/>
    <lineage>
        <taxon>Eukaryota</taxon>
        <taxon>Fungi</taxon>
        <taxon>Fungi incertae sedis</taxon>
        <taxon>Mucoromycota</taxon>
        <taxon>Glomeromycotina</taxon>
        <taxon>Glomeromycetes</taxon>
        <taxon>Diversisporales</taxon>
        <taxon>Gigasporaceae</taxon>
        <taxon>Dentiscutata</taxon>
    </lineage>
</organism>
<proteinExistence type="predicted"/>
<reference evidence="1" key="1">
    <citation type="submission" date="2021-06" db="EMBL/GenBank/DDBJ databases">
        <authorList>
            <person name="Kallberg Y."/>
            <person name="Tangrot J."/>
            <person name="Rosling A."/>
        </authorList>
    </citation>
    <scope>NUCLEOTIDE SEQUENCE</scope>
    <source>
        <strain evidence="1">IL203A</strain>
    </source>
</reference>
<gene>
    <name evidence="1" type="ORF">DHETER_LOCUS11676</name>
</gene>
<feature type="non-terminal residue" evidence="1">
    <location>
        <position position="278"/>
    </location>
</feature>
<evidence type="ECO:0000313" key="1">
    <source>
        <dbReference type="EMBL" id="CAG8699354.1"/>
    </source>
</evidence>
<evidence type="ECO:0000313" key="2">
    <source>
        <dbReference type="Proteomes" id="UP000789702"/>
    </source>
</evidence>